<name>E3I865_RHOVT</name>
<proteinExistence type="predicted"/>
<organism evidence="1 2">
    <name type="scientific">Rhodomicrobium vannielii (strain ATCC 17100 / DSM 162 / LMG 4299 / NCIMB 10020 / ATH 3.1.1)</name>
    <dbReference type="NCBI Taxonomy" id="648757"/>
    <lineage>
        <taxon>Bacteria</taxon>
        <taxon>Pseudomonadati</taxon>
        <taxon>Pseudomonadota</taxon>
        <taxon>Alphaproteobacteria</taxon>
        <taxon>Hyphomicrobiales</taxon>
        <taxon>Hyphomicrobiaceae</taxon>
        <taxon>Rhodomicrobium</taxon>
    </lineage>
</organism>
<dbReference type="Proteomes" id="UP000001399">
    <property type="component" value="Chromosome"/>
</dbReference>
<gene>
    <name evidence="1" type="ordered locus">Rvan_2781</name>
</gene>
<evidence type="ECO:0000313" key="1">
    <source>
        <dbReference type="EMBL" id="ADP71991.1"/>
    </source>
</evidence>
<keyword evidence="2" id="KW-1185">Reference proteome</keyword>
<dbReference type="AlphaFoldDB" id="E3I865"/>
<protein>
    <submittedName>
        <fullName evidence="1">Uncharacterized protein</fullName>
    </submittedName>
</protein>
<accession>E3I865</accession>
<sequence length="174" mass="18863">MLKPNASIAQLLGNSPPADGPPTDISSHVVSTFELSEWLGVSNQRIREMARAGLIPTITPGRYKLKAAVRAWADWQRTSRPGMGSQSLALTAAKTRAAEATADKLELHNQAARRELIAASDVERAWATVLRDVRAGMLSVPSRVQQRMGHLTKHDILAIDAEIRTALSEAAHAE</sequence>
<dbReference type="eggNOG" id="COG4220">
    <property type="taxonomic scope" value="Bacteria"/>
</dbReference>
<evidence type="ECO:0000313" key="2">
    <source>
        <dbReference type="Proteomes" id="UP000001399"/>
    </source>
</evidence>
<dbReference type="KEGG" id="rva:Rvan_2781"/>
<reference evidence="2" key="1">
    <citation type="journal article" date="2011" name="J. Bacteriol.">
        <title>Genome sequences of eight morphologically diverse alphaproteobacteria.</title>
        <authorList>
            <consortium name="US DOE Joint Genome Institute"/>
            <person name="Brown P.J."/>
            <person name="Kysela D.T."/>
            <person name="Buechlein A."/>
            <person name="Hemmerich C."/>
            <person name="Brun Y.V."/>
        </authorList>
    </citation>
    <scope>NUCLEOTIDE SEQUENCE [LARGE SCALE GENOMIC DNA]</scope>
    <source>
        <strain evidence="2">ATCC 17100 / ATH 3.1.1 / DSM 162 / LMG 4299</strain>
    </source>
</reference>
<dbReference type="HOGENOM" id="CLU_118950_2_0_5"/>
<dbReference type="EMBL" id="CP002292">
    <property type="protein sequence ID" value="ADP71991.1"/>
    <property type="molecule type" value="Genomic_DNA"/>
</dbReference>